<dbReference type="SUPFAM" id="SSF53067">
    <property type="entry name" value="Actin-like ATPase domain"/>
    <property type="match status" value="1"/>
</dbReference>
<dbReference type="GO" id="GO:0005737">
    <property type="term" value="C:cytoplasm"/>
    <property type="evidence" value="ECO:0007669"/>
    <property type="project" value="TreeGrafter"/>
</dbReference>
<sequence length="273" mass="30191">QTETPFDSAIALIAGTSSCHMVVSEEPRFIDGIWGPYYGAMIPGMWLNEGGQSAAGSLIDHVISNNAAYPDIVKSAKDKEQDVYTFLNEIVKGIRRENGLGMYYNRHVLPYYHGNRSPRADPEAKGMVSGLSLSNNREDVAVWYGTAMQAIAYGTRHILEAMNEKGYSIKQIYLSGGHLKNELFISEHADITGCDIVIPKEPEAVLLGSAILGGVAAEQFPDIPSAMRSMCHADHVVPPDLSTSVFHEAKYEIFKEMYDFQKRVHTKMAHLHS</sequence>
<reference evidence="4" key="1">
    <citation type="submission" date="2018-05" db="EMBL/GenBank/DDBJ databases">
        <authorList>
            <person name="Lanie J.A."/>
            <person name="Ng W.-L."/>
            <person name="Kazmierczak K.M."/>
            <person name="Andrzejewski T.M."/>
            <person name="Davidsen T.M."/>
            <person name="Wayne K.J."/>
            <person name="Tettelin H."/>
            <person name="Glass J.I."/>
            <person name="Rusch D."/>
            <person name="Podicherti R."/>
            <person name="Tsui H.-C.T."/>
            <person name="Winkler M.E."/>
        </authorList>
    </citation>
    <scope>NUCLEOTIDE SEQUENCE</scope>
</reference>
<organism evidence="4">
    <name type="scientific">marine metagenome</name>
    <dbReference type="NCBI Taxonomy" id="408172"/>
    <lineage>
        <taxon>unclassified sequences</taxon>
        <taxon>metagenomes</taxon>
        <taxon>ecological metagenomes</taxon>
    </lineage>
</organism>
<accession>A0A382TIA5</accession>
<feature type="domain" description="Carbohydrate kinase FGGY C-terminal" evidence="3">
    <location>
        <begin position="11"/>
        <end position="217"/>
    </location>
</feature>
<proteinExistence type="predicted"/>
<dbReference type="PANTHER" id="PTHR43435:SF4">
    <property type="entry name" value="FGGY CARBOHYDRATE KINASE DOMAIN-CONTAINING PROTEIN"/>
    <property type="match status" value="1"/>
</dbReference>
<evidence type="ECO:0000256" key="2">
    <source>
        <dbReference type="ARBA" id="ARBA00022777"/>
    </source>
</evidence>
<dbReference type="AlphaFoldDB" id="A0A382TIA5"/>
<evidence type="ECO:0000259" key="3">
    <source>
        <dbReference type="Pfam" id="PF02782"/>
    </source>
</evidence>
<dbReference type="GO" id="GO:0019150">
    <property type="term" value="F:D-ribulokinase activity"/>
    <property type="evidence" value="ECO:0007669"/>
    <property type="project" value="TreeGrafter"/>
</dbReference>
<dbReference type="Pfam" id="PF02782">
    <property type="entry name" value="FGGY_C"/>
    <property type="match status" value="1"/>
</dbReference>
<name>A0A382TIA5_9ZZZZ</name>
<feature type="non-terminal residue" evidence="4">
    <location>
        <position position="1"/>
    </location>
</feature>
<evidence type="ECO:0000313" key="4">
    <source>
        <dbReference type="EMBL" id="SVD21796.1"/>
    </source>
</evidence>
<dbReference type="InterPro" id="IPR018485">
    <property type="entry name" value="FGGY_C"/>
</dbReference>
<keyword evidence="2" id="KW-0418">Kinase</keyword>
<keyword evidence="1" id="KW-0808">Transferase</keyword>
<protein>
    <recommendedName>
        <fullName evidence="3">Carbohydrate kinase FGGY C-terminal domain-containing protein</fullName>
    </recommendedName>
</protein>
<gene>
    <name evidence="4" type="ORF">METZ01_LOCUS374650</name>
</gene>
<dbReference type="EMBL" id="UINC01136808">
    <property type="protein sequence ID" value="SVD21796.1"/>
    <property type="molecule type" value="Genomic_DNA"/>
</dbReference>
<evidence type="ECO:0000256" key="1">
    <source>
        <dbReference type="ARBA" id="ARBA00022679"/>
    </source>
</evidence>
<dbReference type="Gene3D" id="3.30.420.40">
    <property type="match status" value="1"/>
</dbReference>
<dbReference type="PANTHER" id="PTHR43435">
    <property type="entry name" value="RIBULOKINASE"/>
    <property type="match status" value="1"/>
</dbReference>
<dbReference type="InterPro" id="IPR043129">
    <property type="entry name" value="ATPase_NBD"/>
</dbReference>
<dbReference type="GO" id="GO:0019321">
    <property type="term" value="P:pentose metabolic process"/>
    <property type="evidence" value="ECO:0007669"/>
    <property type="project" value="TreeGrafter"/>
</dbReference>